<dbReference type="InterPro" id="IPR023753">
    <property type="entry name" value="FAD/NAD-binding_dom"/>
</dbReference>
<dbReference type="Proteomes" id="UP000245697">
    <property type="component" value="Unassembled WGS sequence"/>
</dbReference>
<reference evidence="9 10" key="1">
    <citation type="submission" date="2018-05" db="EMBL/GenBank/DDBJ databases">
        <title>Genomic Encyclopedia of Archaeal and Bacterial Type Strains, Phase II (KMG-II): from individual species to whole genera.</title>
        <authorList>
            <person name="Goeker M."/>
        </authorList>
    </citation>
    <scope>NUCLEOTIDE SEQUENCE [LARGE SCALE GENOMIC DNA]</scope>
    <source>
        <strain evidence="9 10">DSM 45184</strain>
    </source>
</reference>
<dbReference type="PRINTS" id="PR00411">
    <property type="entry name" value="PNDRDTASEI"/>
</dbReference>
<dbReference type="PANTHER" id="PTHR43429">
    <property type="entry name" value="PYRIDINE NUCLEOTIDE-DISULFIDE OXIDOREDUCTASE DOMAIN-CONTAINING"/>
    <property type="match status" value="1"/>
</dbReference>
<dbReference type="PANTHER" id="PTHR43429:SF1">
    <property type="entry name" value="NAD(P)H SULFUR OXIDOREDUCTASE (COA-DEPENDENT)"/>
    <property type="match status" value="1"/>
</dbReference>
<protein>
    <submittedName>
        <fullName evidence="9">NADPH-dependent 2,4-dienoyl-CoA reductase/sulfur reductase-like enzyme</fullName>
    </submittedName>
</protein>
<evidence type="ECO:0000256" key="6">
    <source>
        <dbReference type="ARBA" id="ARBA00023284"/>
    </source>
</evidence>
<dbReference type="InterPro" id="IPR016156">
    <property type="entry name" value="FAD/NAD-linked_Rdtase_dimer_sf"/>
</dbReference>
<gene>
    <name evidence="9" type="ORF">BC793_120169</name>
</gene>
<name>A0A316F731_9ACTN</name>
<keyword evidence="3" id="KW-0285">Flavoprotein</keyword>
<comment type="cofactor">
    <cofactor evidence="1">
        <name>FAD</name>
        <dbReference type="ChEBI" id="CHEBI:57692"/>
    </cofactor>
</comment>
<dbReference type="EMBL" id="QGGR01000020">
    <property type="protein sequence ID" value="PWK40230.1"/>
    <property type="molecule type" value="Genomic_DNA"/>
</dbReference>
<keyword evidence="4" id="KW-0274">FAD</keyword>
<feature type="domain" description="FAD/NAD(P)-binding" evidence="8">
    <location>
        <begin position="3"/>
        <end position="313"/>
    </location>
</feature>
<dbReference type="OrthoDB" id="9802028at2"/>
<evidence type="ECO:0000313" key="10">
    <source>
        <dbReference type="Proteomes" id="UP000245697"/>
    </source>
</evidence>
<proteinExistence type="inferred from homology"/>
<dbReference type="RefSeq" id="WP_109600251.1">
    <property type="nucleotide sequence ID" value="NZ_BONA01000074.1"/>
</dbReference>
<dbReference type="Gene3D" id="3.50.50.60">
    <property type="entry name" value="FAD/NAD(P)-binding domain"/>
    <property type="match status" value="2"/>
</dbReference>
<keyword evidence="10" id="KW-1185">Reference proteome</keyword>
<dbReference type="SUPFAM" id="SSF51905">
    <property type="entry name" value="FAD/NAD(P)-binding domain"/>
    <property type="match status" value="2"/>
</dbReference>
<evidence type="ECO:0000313" key="9">
    <source>
        <dbReference type="EMBL" id="PWK40230.1"/>
    </source>
</evidence>
<sequence>MSRLVIVGGSDAGISAGLRARQVDPGVEPLLLVADAFPNYSICGIPYHVSGEVPDWRSLAHRTRADLDTAGLQLQLDTRARRIDPQARILTVTGADGREEGLPYDSLVIGTGATPVRPPIGGLDRLGADDGVHLLHTMTDTFALTASLDRNPATAVIIGAGYIGLEMAEALTARGVAVTVVEQLPQVLGTLDAPLAALVEDELIGRGVTVLTGTTVTGVAKGATGLEITGRQAGDDVTLAADLLLVVVGVRPDTALARTAGVTLGAGQAIAVDSRMRTNIPGIYAAGDCVHTYHRLLGVNMYMPLGSTAHKQGRAAGENAAGGERYFAGSLGTQVVKVFDLVAARTGLRDRDAAARNLASRTVLTTADDHKAYYPGARTISIAVTGHPDTDQLLGAQLVGHRDASVAKRVDIYATALHHGASVDQVSDLDLSYTPPLGSPWDAVQVAAQRWSADGQK</sequence>
<organism evidence="9 10">
    <name type="scientific">Actinoplanes xinjiangensis</name>
    <dbReference type="NCBI Taxonomy" id="512350"/>
    <lineage>
        <taxon>Bacteria</taxon>
        <taxon>Bacillati</taxon>
        <taxon>Actinomycetota</taxon>
        <taxon>Actinomycetes</taxon>
        <taxon>Micromonosporales</taxon>
        <taxon>Micromonosporaceae</taxon>
        <taxon>Actinoplanes</taxon>
    </lineage>
</organism>
<keyword evidence="6" id="KW-0676">Redox-active center</keyword>
<evidence type="ECO:0000256" key="4">
    <source>
        <dbReference type="ARBA" id="ARBA00022827"/>
    </source>
</evidence>
<evidence type="ECO:0000259" key="7">
    <source>
        <dbReference type="Pfam" id="PF02852"/>
    </source>
</evidence>
<dbReference type="InterPro" id="IPR050260">
    <property type="entry name" value="FAD-bd_OxRdtase"/>
</dbReference>
<dbReference type="InterPro" id="IPR004099">
    <property type="entry name" value="Pyr_nucl-diS_OxRdtase_dimer"/>
</dbReference>
<dbReference type="SUPFAM" id="SSF55424">
    <property type="entry name" value="FAD/NAD-linked reductases, dimerisation (C-terminal) domain"/>
    <property type="match status" value="1"/>
</dbReference>
<evidence type="ECO:0000256" key="5">
    <source>
        <dbReference type="ARBA" id="ARBA00023002"/>
    </source>
</evidence>
<evidence type="ECO:0000256" key="2">
    <source>
        <dbReference type="ARBA" id="ARBA00009130"/>
    </source>
</evidence>
<evidence type="ECO:0000256" key="3">
    <source>
        <dbReference type="ARBA" id="ARBA00022630"/>
    </source>
</evidence>
<dbReference type="InterPro" id="IPR036188">
    <property type="entry name" value="FAD/NAD-bd_sf"/>
</dbReference>
<dbReference type="PRINTS" id="PR00368">
    <property type="entry name" value="FADPNR"/>
</dbReference>
<comment type="caution">
    <text evidence="9">The sequence shown here is derived from an EMBL/GenBank/DDBJ whole genome shotgun (WGS) entry which is preliminary data.</text>
</comment>
<accession>A0A316F731</accession>
<dbReference type="AlphaFoldDB" id="A0A316F731"/>
<evidence type="ECO:0000259" key="8">
    <source>
        <dbReference type="Pfam" id="PF07992"/>
    </source>
</evidence>
<keyword evidence="5" id="KW-0560">Oxidoreductase</keyword>
<evidence type="ECO:0000256" key="1">
    <source>
        <dbReference type="ARBA" id="ARBA00001974"/>
    </source>
</evidence>
<dbReference type="Pfam" id="PF02852">
    <property type="entry name" value="Pyr_redox_dim"/>
    <property type="match status" value="1"/>
</dbReference>
<feature type="domain" description="Pyridine nucleotide-disulphide oxidoreductase dimerisation" evidence="7">
    <location>
        <begin position="335"/>
        <end position="438"/>
    </location>
</feature>
<dbReference type="Pfam" id="PF07992">
    <property type="entry name" value="Pyr_redox_2"/>
    <property type="match status" value="1"/>
</dbReference>
<comment type="similarity">
    <text evidence="2">Belongs to the class-III pyridine nucleotide-disulfide oxidoreductase family.</text>
</comment>
<dbReference type="GO" id="GO:0016491">
    <property type="term" value="F:oxidoreductase activity"/>
    <property type="evidence" value="ECO:0007669"/>
    <property type="project" value="UniProtKB-KW"/>
</dbReference>